<feature type="binding site" description="covalent" evidence="9">
    <location>
        <position position="110"/>
    </location>
    <ligand>
        <name>heme</name>
        <dbReference type="ChEBI" id="CHEBI:30413"/>
        <label>1</label>
    </ligand>
</feature>
<evidence type="ECO:0000313" key="13">
    <source>
        <dbReference type="EMBL" id="PTM54968.1"/>
    </source>
</evidence>
<comment type="PTM">
    <text evidence="9">Binds 4 heme groups per subunit.</text>
</comment>
<feature type="region of interest" description="Disordered" evidence="11">
    <location>
        <begin position="51"/>
        <end position="70"/>
    </location>
</feature>
<feature type="binding site" description="covalent" evidence="9">
    <location>
        <position position="155"/>
    </location>
    <ligand>
        <name>heme</name>
        <dbReference type="ChEBI" id="CHEBI:30413"/>
        <label>2</label>
    </ligand>
</feature>
<evidence type="ECO:0000256" key="5">
    <source>
        <dbReference type="ARBA" id="ARBA00022617"/>
    </source>
</evidence>
<feature type="binding site" description="axial binding residue" evidence="10">
    <location>
        <position position="93"/>
    </location>
    <ligand>
        <name>heme</name>
        <dbReference type="ChEBI" id="CHEBI:30413"/>
        <label>1</label>
    </ligand>
    <ligandPart>
        <name>Fe</name>
        <dbReference type="ChEBI" id="CHEBI:18248"/>
    </ligandPart>
</feature>
<feature type="binding site" description="covalent" evidence="9">
    <location>
        <position position="309"/>
    </location>
    <ligand>
        <name>heme</name>
        <dbReference type="ChEBI" id="CHEBI:30413"/>
        <label>4</label>
    </ligand>
</feature>
<evidence type="ECO:0000256" key="1">
    <source>
        <dbReference type="ARBA" id="ARBA00003196"/>
    </source>
</evidence>
<feature type="binding site" description="axial binding residue" evidence="10">
    <location>
        <position position="238"/>
    </location>
    <ligand>
        <name>heme</name>
        <dbReference type="ChEBI" id="CHEBI:30413"/>
        <label>3</label>
    </ligand>
    <ligandPart>
        <name>Fe</name>
        <dbReference type="ChEBI" id="CHEBI:18248"/>
    </ligandPart>
</feature>
<keyword evidence="3" id="KW-0813">Transport</keyword>
<keyword evidence="12" id="KW-0732">Signal</keyword>
<dbReference type="GO" id="GO:0030077">
    <property type="term" value="C:plasma membrane light-harvesting complex"/>
    <property type="evidence" value="ECO:0007669"/>
    <property type="project" value="InterPro"/>
</dbReference>
<comment type="function">
    <text evidence="1">The reaction center of purple bacteria contains a tightly bound cytochrome molecule which re-reduces the photo oxidized primary electron donor.</text>
</comment>
<feature type="binding site" description="axial binding residue" evidence="10">
    <location>
        <position position="313"/>
    </location>
    <ligand>
        <name>heme</name>
        <dbReference type="ChEBI" id="CHEBI:30413"/>
        <label>4</label>
    </ligand>
    <ligandPart>
        <name>Fe</name>
        <dbReference type="ChEBI" id="CHEBI:18248"/>
    </ligandPart>
</feature>
<evidence type="ECO:0000256" key="3">
    <source>
        <dbReference type="ARBA" id="ARBA00022448"/>
    </source>
</evidence>
<keyword evidence="6 10" id="KW-0479">Metal-binding</keyword>
<feature type="binding site" description="covalent" evidence="9">
    <location>
        <position position="249"/>
    </location>
    <ligand>
        <name>heme</name>
        <dbReference type="ChEBI" id="CHEBI:30413"/>
        <label>3</label>
    </ligand>
</feature>
<keyword evidence="5 9" id="KW-0349">Heme</keyword>
<feature type="binding site" description="axial binding residue" evidence="10">
    <location>
        <position position="144"/>
    </location>
    <ligand>
        <name>heme</name>
        <dbReference type="ChEBI" id="CHEBI:30413"/>
        <label>4</label>
    </ligand>
    <ligandPart>
        <name>Fe</name>
        <dbReference type="ChEBI" id="CHEBI:18248"/>
    </ligandPart>
</feature>
<evidence type="ECO:0000256" key="12">
    <source>
        <dbReference type="SAM" id="SignalP"/>
    </source>
</evidence>
<dbReference type="GO" id="GO:0005506">
    <property type="term" value="F:iron ion binding"/>
    <property type="evidence" value="ECO:0007669"/>
    <property type="project" value="InterPro"/>
</dbReference>
<keyword evidence="8 10" id="KW-0408">Iron</keyword>
<feature type="chain" id="PRO_5015452232" description="Photosynthetic reaction center cytochrome c subunit" evidence="12">
    <location>
        <begin position="21"/>
        <end position="339"/>
    </location>
</feature>
<comment type="caution">
    <text evidence="13">The sequence shown here is derived from an EMBL/GenBank/DDBJ whole genome shotgun (WGS) entry which is preliminary data.</text>
</comment>
<dbReference type="PIRSF" id="PIRSF000017">
    <property type="entry name" value="RC_cytochrome"/>
    <property type="match status" value="1"/>
</dbReference>
<keyword evidence="7" id="KW-0249">Electron transport</keyword>
<evidence type="ECO:0000256" key="7">
    <source>
        <dbReference type="ARBA" id="ARBA00022982"/>
    </source>
</evidence>
<feature type="binding site" description="axial binding residue" evidence="10">
    <location>
        <position position="156"/>
    </location>
    <ligand>
        <name>heme</name>
        <dbReference type="ChEBI" id="CHEBI:30413"/>
        <label>2</label>
    </ligand>
    <ligandPart>
        <name>Fe</name>
        <dbReference type="ChEBI" id="CHEBI:18248"/>
    </ligandPart>
</feature>
<dbReference type="Pfam" id="PF02276">
    <property type="entry name" value="CytoC_RC"/>
    <property type="match status" value="1"/>
</dbReference>
<feature type="region of interest" description="Disordered" evidence="11">
    <location>
        <begin position="319"/>
        <end position="339"/>
    </location>
</feature>
<proteinExistence type="predicted"/>
<name>A0A2T4Z2I2_9HYPH</name>
<dbReference type="PROSITE" id="PS51257">
    <property type="entry name" value="PROKAR_LIPOPROTEIN"/>
    <property type="match status" value="1"/>
</dbReference>
<dbReference type="InterPro" id="IPR003158">
    <property type="entry name" value="Photosyn_RC_cyt_c-su"/>
</dbReference>
<keyword evidence="14" id="KW-1185">Reference proteome</keyword>
<evidence type="ECO:0000256" key="2">
    <source>
        <dbReference type="ARBA" id="ARBA00015978"/>
    </source>
</evidence>
<evidence type="ECO:0000256" key="4">
    <source>
        <dbReference type="ARBA" id="ARBA00022531"/>
    </source>
</evidence>
<evidence type="ECO:0000313" key="14">
    <source>
        <dbReference type="Proteomes" id="UP000241808"/>
    </source>
</evidence>
<evidence type="ECO:0000256" key="10">
    <source>
        <dbReference type="PIRSR" id="PIRSR000017-2"/>
    </source>
</evidence>
<dbReference type="InterPro" id="IPR036280">
    <property type="entry name" value="Multihaem_cyt_sf"/>
</dbReference>
<evidence type="ECO:0000256" key="11">
    <source>
        <dbReference type="SAM" id="MobiDB-lite"/>
    </source>
</evidence>
<feature type="binding site" description="covalent" evidence="9">
    <location>
        <position position="107"/>
    </location>
    <ligand>
        <name>heme</name>
        <dbReference type="ChEBI" id="CHEBI:30413"/>
        <label>1</label>
    </ligand>
</feature>
<feature type="binding site" description="covalent" evidence="9">
    <location>
        <position position="152"/>
    </location>
    <ligand>
        <name>heme</name>
        <dbReference type="ChEBI" id="CHEBI:30413"/>
        <label>2</label>
    </ligand>
</feature>
<dbReference type="Gene3D" id="1.10.468.10">
    <property type="entry name" value="Photosynthetic Reaction Center, subunit C, domain 2"/>
    <property type="match status" value="2"/>
</dbReference>
<gene>
    <name evidence="13" type="ORF">C8P69_105118</name>
</gene>
<dbReference type="AlphaFoldDB" id="A0A2T4Z2I2"/>
<dbReference type="SUPFAM" id="SSF48695">
    <property type="entry name" value="Multiheme cytochromes"/>
    <property type="match status" value="1"/>
</dbReference>
<dbReference type="OrthoDB" id="9813732at2"/>
<dbReference type="GO" id="GO:0020037">
    <property type="term" value="F:heme binding"/>
    <property type="evidence" value="ECO:0007669"/>
    <property type="project" value="InterPro"/>
</dbReference>
<sequence>MNSARTCLTALLLGATLFIAGCEAPPPATEQRGYRGQSMGNVANPRTLAAREAANQAPEAQPPADPTGPRVSTIYQNVKVLGDLSETEFLRVMASMAEWVAPQEESCGYCHNLENMADESKYQYRVARQMLIMTRSLNTTWTSHVGQTGVTCYTCHRGQPQPQYTFKQDSGPMGAAGMTASRQGQNVVGRLVGLTSLPTDPFTELLAYTGQIRSVSTTVLPAGNTRTIQDTERTYGLMIHMSEGLGVNCTFCHNSNNFGTWSSSPPQRATAYHGIRMVRDININHIAPLQPIQPPERLGPEGDNAKVFCTTCHQQQPKPLNGAAMLPNYPELGAPRPAP</sequence>
<feature type="signal peptide" evidence="12">
    <location>
        <begin position="1"/>
        <end position="20"/>
    </location>
</feature>
<feature type="binding site" description="axial binding residue" evidence="10">
    <location>
        <position position="111"/>
    </location>
    <ligand>
        <name>heme</name>
        <dbReference type="ChEBI" id="CHEBI:30413"/>
        <label>1</label>
    </ligand>
    <ligandPart>
        <name>Fe</name>
        <dbReference type="ChEBI" id="CHEBI:18248"/>
    </ligandPart>
</feature>
<dbReference type="EMBL" id="PZZL01000005">
    <property type="protein sequence ID" value="PTM54968.1"/>
    <property type="molecule type" value="Genomic_DNA"/>
</dbReference>
<feature type="binding site" description="covalent" evidence="9">
    <location>
        <position position="252"/>
    </location>
    <ligand>
        <name>heme</name>
        <dbReference type="ChEBI" id="CHEBI:30413"/>
        <label>3</label>
    </ligand>
</feature>
<protein>
    <recommendedName>
        <fullName evidence="2">Photosynthetic reaction center cytochrome c subunit</fullName>
    </recommendedName>
</protein>
<dbReference type="InterPro" id="IPR023119">
    <property type="entry name" value="Multihaem_cyt_PRC_cyt_su-like"/>
</dbReference>
<feature type="binding site" description="axial binding residue" evidence="10">
    <location>
        <position position="253"/>
    </location>
    <ligand>
        <name>heme</name>
        <dbReference type="ChEBI" id="CHEBI:30413"/>
        <label>3</label>
    </ligand>
    <ligandPart>
        <name>Fe</name>
        <dbReference type="ChEBI" id="CHEBI:18248"/>
    </ligandPart>
</feature>
<accession>A0A2T4Z2I2</accession>
<feature type="binding site" description="covalent" evidence="9">
    <location>
        <position position="312"/>
    </location>
    <ligand>
        <name>heme</name>
        <dbReference type="ChEBI" id="CHEBI:30413"/>
        <label>4</label>
    </ligand>
</feature>
<feature type="binding site" description="axial binding residue" evidence="10">
    <location>
        <position position="130"/>
    </location>
    <ligand>
        <name>heme</name>
        <dbReference type="ChEBI" id="CHEBI:30413"/>
        <label>2</label>
    </ligand>
    <ligandPart>
        <name>Fe</name>
        <dbReference type="ChEBI" id="CHEBI:18248"/>
    </ligandPart>
</feature>
<dbReference type="GO" id="GO:0009055">
    <property type="term" value="F:electron transfer activity"/>
    <property type="evidence" value="ECO:0007669"/>
    <property type="project" value="InterPro"/>
</dbReference>
<evidence type="ECO:0000256" key="8">
    <source>
        <dbReference type="ARBA" id="ARBA00023004"/>
    </source>
</evidence>
<keyword evidence="4" id="KW-0602">Photosynthesis</keyword>
<dbReference type="Proteomes" id="UP000241808">
    <property type="component" value="Unassembled WGS sequence"/>
</dbReference>
<evidence type="ECO:0000256" key="9">
    <source>
        <dbReference type="PIRSR" id="PIRSR000017-1"/>
    </source>
</evidence>
<organism evidence="13 14">
    <name type="scientific">Phreatobacter oligotrophus</name>
    <dbReference type="NCBI Taxonomy" id="1122261"/>
    <lineage>
        <taxon>Bacteria</taxon>
        <taxon>Pseudomonadati</taxon>
        <taxon>Pseudomonadota</taxon>
        <taxon>Alphaproteobacteria</taxon>
        <taxon>Hyphomicrobiales</taxon>
        <taxon>Phreatobacteraceae</taxon>
        <taxon>Phreatobacter</taxon>
    </lineage>
</organism>
<dbReference type="GO" id="GO:0019684">
    <property type="term" value="P:photosynthesis, light reaction"/>
    <property type="evidence" value="ECO:0007669"/>
    <property type="project" value="InterPro"/>
</dbReference>
<dbReference type="CDD" id="cd09224">
    <property type="entry name" value="CytoC_RC"/>
    <property type="match status" value="1"/>
</dbReference>
<dbReference type="NCBIfam" id="NF040706">
    <property type="entry name" value="photo_cyt_PufC"/>
    <property type="match status" value="1"/>
</dbReference>
<dbReference type="RefSeq" id="WP_108177759.1">
    <property type="nucleotide sequence ID" value="NZ_JAIESU010000032.1"/>
</dbReference>
<reference evidence="13 14" key="1">
    <citation type="submission" date="2018-04" db="EMBL/GenBank/DDBJ databases">
        <title>Genomic Encyclopedia of Archaeal and Bacterial Type Strains, Phase II (KMG-II): from individual species to whole genera.</title>
        <authorList>
            <person name="Goeker M."/>
        </authorList>
    </citation>
    <scope>NUCLEOTIDE SEQUENCE [LARGE SCALE GENOMIC DNA]</scope>
    <source>
        <strain evidence="13 14">DSM 25521</strain>
    </source>
</reference>
<evidence type="ECO:0000256" key="6">
    <source>
        <dbReference type="ARBA" id="ARBA00022723"/>
    </source>
</evidence>